<protein>
    <submittedName>
        <fullName evidence="1">HNH restriction endonuclease</fullName>
    </submittedName>
</protein>
<dbReference type="EMBL" id="JABSNP010000002">
    <property type="protein sequence ID" value="NRT17718.1"/>
    <property type="molecule type" value="Genomic_DNA"/>
</dbReference>
<proteinExistence type="predicted"/>
<keyword evidence="1" id="KW-0378">Hydrolase</keyword>
<keyword evidence="1" id="KW-0540">Nuclease</keyword>
<evidence type="ECO:0000313" key="2">
    <source>
        <dbReference type="Proteomes" id="UP000779507"/>
    </source>
</evidence>
<sequence length="122" mass="14219">MKQCIDCKQFKEVADFYKSATHSQGVMVYCRKCFNTRCQQRWIKRKIDAIQHLGSQCEDCTVHIRDSHYAVFEFHHRDPAQKDVDWSKLRLKSLAAIHGELKKCALLCANCHRIRHAISLGS</sequence>
<comment type="caution">
    <text evidence="1">The sequence shown here is derived from an EMBL/GenBank/DDBJ whole genome shotgun (WGS) entry which is preliminary data.</text>
</comment>
<gene>
    <name evidence="1" type="ORF">HNP98_000525</name>
</gene>
<organism evidence="1 2">
    <name type="scientific">Hymenobacter caeli</name>
    <dbReference type="NCBI Taxonomy" id="2735894"/>
    <lineage>
        <taxon>Bacteria</taxon>
        <taxon>Pseudomonadati</taxon>
        <taxon>Bacteroidota</taxon>
        <taxon>Cytophagia</taxon>
        <taxon>Cytophagales</taxon>
        <taxon>Hymenobacteraceae</taxon>
        <taxon>Hymenobacter</taxon>
    </lineage>
</organism>
<keyword evidence="1" id="KW-0255">Endonuclease</keyword>
<dbReference type="GO" id="GO:0004519">
    <property type="term" value="F:endonuclease activity"/>
    <property type="evidence" value="ECO:0007669"/>
    <property type="project" value="UniProtKB-KW"/>
</dbReference>
<dbReference type="Proteomes" id="UP000779507">
    <property type="component" value="Unassembled WGS sequence"/>
</dbReference>
<keyword evidence="2" id="KW-1185">Reference proteome</keyword>
<accession>A0ABX2FLK5</accession>
<dbReference type="RefSeq" id="WP_173808496.1">
    <property type="nucleotide sequence ID" value="NZ_JABSNP010000002.1"/>
</dbReference>
<reference evidence="1 2" key="1">
    <citation type="submission" date="2020-05" db="EMBL/GenBank/DDBJ databases">
        <title>Genomic Encyclopedia of Type Strains, Phase IV (KMG-V): Genome sequencing to study the core and pangenomes of soil and plant-associated prokaryotes.</title>
        <authorList>
            <person name="Whitman W."/>
        </authorList>
    </citation>
    <scope>NUCLEOTIDE SEQUENCE [LARGE SCALE GENOMIC DNA]</scope>
    <source>
        <strain evidence="1 2">9A</strain>
    </source>
</reference>
<name>A0ABX2FLK5_9BACT</name>
<evidence type="ECO:0000313" key="1">
    <source>
        <dbReference type="EMBL" id="NRT17718.1"/>
    </source>
</evidence>